<evidence type="ECO:0000313" key="2">
    <source>
        <dbReference type="EMBL" id="WNE86123.1"/>
    </source>
</evidence>
<name>A0AAF1A6Y2_BIFAD</name>
<reference evidence="2" key="1">
    <citation type="journal article" date="2016" name="Sci. Rep.">
        <title>Evaluation of genetic diversity among strains of the human gut commensal Bifidobacterium adolescentis.</title>
        <authorList>
            <person name="Duranti S."/>
            <person name="Milani C."/>
            <person name="Lugli G.A."/>
            <person name="Mancabelli L."/>
            <person name="Turroni F."/>
            <person name="Ferrario C."/>
            <person name="Mangifesta M."/>
            <person name="Viappiani A."/>
            <person name="Sanchez B."/>
            <person name="Margolles A."/>
            <person name="van Sinderen D."/>
            <person name="Ventura M."/>
        </authorList>
    </citation>
    <scope>NUCLEOTIDE SEQUENCE</scope>
    <source>
        <strain evidence="2">703B</strain>
    </source>
</reference>
<gene>
    <name evidence="2" type="ORF">B0703_04260</name>
</gene>
<evidence type="ECO:0000313" key="3">
    <source>
        <dbReference type="Proteomes" id="UP000193179"/>
    </source>
</evidence>
<protein>
    <submittedName>
        <fullName evidence="2">Uncharacterized protein</fullName>
    </submittedName>
</protein>
<dbReference type="AlphaFoldDB" id="A0AAF1A6Y2"/>
<sequence>MNITRRAGCTCAYCVRHNPVKTGLIPYYRKCGKSTCAAARSHMVMCNVEAANRHKTADRLKNMKAKDQQGWVGLETHPRHDKENKQ</sequence>
<organism evidence="2 3">
    <name type="scientific">Bifidobacterium adolescentis</name>
    <dbReference type="NCBI Taxonomy" id="1680"/>
    <lineage>
        <taxon>Bacteria</taxon>
        <taxon>Bacillati</taxon>
        <taxon>Actinomycetota</taxon>
        <taxon>Actinomycetes</taxon>
        <taxon>Bifidobacteriales</taxon>
        <taxon>Bifidobacteriaceae</taxon>
        <taxon>Bifidobacterium</taxon>
    </lineage>
</organism>
<reference evidence="2" key="2">
    <citation type="submission" date="2023-09" db="EMBL/GenBank/DDBJ databases">
        <title>Ecological and genomic based identification of the Bifidobacterium adolescentis prototype of the healthy human gut microbiota.</title>
        <authorList>
            <person name="Lugli G.A."/>
            <person name="Argentini C."/>
            <person name="Tarracchini C."/>
            <person name="Fontana F."/>
            <person name="Alessandri G."/>
            <person name="Mancabelli L."/>
            <person name="Milani C."/>
            <person name="Turroni F."/>
            <person name="Ventura M."/>
        </authorList>
    </citation>
    <scope>NUCLEOTIDE SEQUENCE</scope>
    <source>
        <strain evidence="2">703B</strain>
    </source>
</reference>
<dbReference type="EMBL" id="CP133648">
    <property type="protein sequence ID" value="WNE86123.1"/>
    <property type="molecule type" value="Genomic_DNA"/>
</dbReference>
<feature type="region of interest" description="Disordered" evidence="1">
    <location>
        <begin position="60"/>
        <end position="86"/>
    </location>
</feature>
<accession>A0AAF1A6Y2</accession>
<dbReference type="RefSeq" id="WP_085346088.1">
    <property type="nucleotide sequence ID" value="NZ_CP133648.1"/>
</dbReference>
<proteinExistence type="predicted"/>
<dbReference type="Proteomes" id="UP000193179">
    <property type="component" value="Chromosome"/>
</dbReference>
<feature type="compositionally biased region" description="Basic and acidic residues" evidence="1">
    <location>
        <begin position="76"/>
        <end position="86"/>
    </location>
</feature>
<evidence type="ECO:0000256" key="1">
    <source>
        <dbReference type="SAM" id="MobiDB-lite"/>
    </source>
</evidence>